<dbReference type="Proteomes" id="UP000261620">
    <property type="component" value="Unplaced"/>
</dbReference>
<evidence type="ECO:0000313" key="2">
    <source>
        <dbReference type="Proteomes" id="UP000261620"/>
    </source>
</evidence>
<reference evidence="1" key="2">
    <citation type="submission" date="2025-09" db="UniProtKB">
        <authorList>
            <consortium name="Ensembl"/>
        </authorList>
    </citation>
    <scope>IDENTIFICATION</scope>
</reference>
<dbReference type="AlphaFoldDB" id="A0A3Q3XBJ3"/>
<dbReference type="Ensembl" id="ENSMMOT00000028923.1">
    <property type="protein sequence ID" value="ENSMMOP00000028443.1"/>
    <property type="gene ID" value="ENSMMOG00000021483.1"/>
</dbReference>
<protein>
    <submittedName>
        <fullName evidence="1">Uncharacterized protein</fullName>
    </submittedName>
</protein>
<organism evidence="1 2">
    <name type="scientific">Mola mola</name>
    <name type="common">Ocean sunfish</name>
    <name type="synonym">Tetraodon mola</name>
    <dbReference type="NCBI Taxonomy" id="94237"/>
    <lineage>
        <taxon>Eukaryota</taxon>
        <taxon>Metazoa</taxon>
        <taxon>Chordata</taxon>
        <taxon>Craniata</taxon>
        <taxon>Vertebrata</taxon>
        <taxon>Euteleostomi</taxon>
        <taxon>Actinopterygii</taxon>
        <taxon>Neopterygii</taxon>
        <taxon>Teleostei</taxon>
        <taxon>Neoteleostei</taxon>
        <taxon>Acanthomorphata</taxon>
        <taxon>Eupercaria</taxon>
        <taxon>Tetraodontiformes</taxon>
        <taxon>Molidae</taxon>
        <taxon>Mola</taxon>
    </lineage>
</organism>
<accession>A0A3Q3XBJ3</accession>
<keyword evidence="2" id="KW-1185">Reference proteome</keyword>
<name>A0A3Q3XBJ3_MOLML</name>
<evidence type="ECO:0000313" key="1">
    <source>
        <dbReference type="Ensembl" id="ENSMMOP00000028443.1"/>
    </source>
</evidence>
<sequence length="136" mass="15083">MQTTERLHWSNSCLSELLVGLLTVFYEEKLLHGLKLTEKLSVKNGQVETPNTSFVGKPQHVLTLKMVKRPSLPSPIWQRNATPPSFSTSKQSYNQTDPCSSVTLANVTACTEQTKRCLLASTSATGLTCRTCAYNY</sequence>
<reference evidence="1" key="1">
    <citation type="submission" date="2025-08" db="UniProtKB">
        <authorList>
            <consortium name="Ensembl"/>
        </authorList>
    </citation>
    <scope>IDENTIFICATION</scope>
</reference>
<proteinExistence type="predicted"/>